<reference evidence="4" key="2">
    <citation type="submission" date="2020-09" db="EMBL/GenBank/DDBJ databases">
        <authorList>
            <person name="Sun Q."/>
            <person name="Zhou Y."/>
        </authorList>
    </citation>
    <scope>NUCLEOTIDE SEQUENCE</scope>
    <source>
        <strain evidence="4">CGMCC 1.10749</strain>
    </source>
</reference>
<accession>A0A8H9FRV7</accession>
<comment type="caution">
    <text evidence="4">The sequence shown here is derived from an EMBL/GenBank/DDBJ whole genome shotgun (WGS) entry which is preliminary data.</text>
</comment>
<evidence type="ECO:0000259" key="3">
    <source>
        <dbReference type="SMART" id="SM00507"/>
    </source>
</evidence>
<evidence type="ECO:0000256" key="2">
    <source>
        <dbReference type="SAM" id="MobiDB-lite"/>
    </source>
</evidence>
<feature type="compositionally biased region" description="Basic and acidic residues" evidence="2">
    <location>
        <begin position="469"/>
        <end position="479"/>
    </location>
</feature>
<feature type="region of interest" description="Disordered" evidence="2">
    <location>
        <begin position="230"/>
        <end position="249"/>
    </location>
</feature>
<organism evidence="4 5">
    <name type="scientific">Knoellia flava</name>
    <dbReference type="NCBI Taxonomy" id="913969"/>
    <lineage>
        <taxon>Bacteria</taxon>
        <taxon>Bacillati</taxon>
        <taxon>Actinomycetota</taxon>
        <taxon>Actinomycetes</taxon>
        <taxon>Micrococcales</taxon>
        <taxon>Intrasporangiaceae</taxon>
        <taxon>Knoellia</taxon>
    </lineage>
</organism>
<dbReference type="EMBL" id="BMEA01000001">
    <property type="protein sequence ID" value="GGB77154.1"/>
    <property type="molecule type" value="Genomic_DNA"/>
</dbReference>
<evidence type="ECO:0000313" key="4">
    <source>
        <dbReference type="EMBL" id="GGB77154.1"/>
    </source>
</evidence>
<name>A0A8H9FRV7_9MICO</name>
<dbReference type="Gene3D" id="1.10.30.50">
    <property type="match status" value="1"/>
</dbReference>
<dbReference type="Proteomes" id="UP000628079">
    <property type="component" value="Unassembled WGS sequence"/>
</dbReference>
<dbReference type="GO" id="GO:0004519">
    <property type="term" value="F:endonuclease activity"/>
    <property type="evidence" value="ECO:0007669"/>
    <property type="project" value="InterPro"/>
</dbReference>
<protein>
    <recommendedName>
        <fullName evidence="3">HNH nuclease domain-containing protein</fullName>
    </recommendedName>
</protein>
<gene>
    <name evidence="4" type="ORF">GCM10011314_15990</name>
</gene>
<dbReference type="CDD" id="cd00085">
    <property type="entry name" value="HNHc"/>
    <property type="match status" value="1"/>
</dbReference>
<comment type="similarity">
    <text evidence="1">Belongs to the Rv1128c/1148c/1588c/1702c/1945/3466 family.</text>
</comment>
<dbReference type="GO" id="GO:0003676">
    <property type="term" value="F:nucleic acid binding"/>
    <property type="evidence" value="ECO:0007669"/>
    <property type="project" value="InterPro"/>
</dbReference>
<reference evidence="4" key="1">
    <citation type="journal article" date="2014" name="Int. J. Syst. Evol. Microbiol.">
        <title>Complete genome sequence of Corynebacterium casei LMG S-19264T (=DSM 44701T), isolated from a smear-ripened cheese.</title>
        <authorList>
            <consortium name="US DOE Joint Genome Institute (JGI-PGF)"/>
            <person name="Walter F."/>
            <person name="Albersmeier A."/>
            <person name="Kalinowski J."/>
            <person name="Ruckert C."/>
        </authorList>
    </citation>
    <scope>NUCLEOTIDE SEQUENCE</scope>
    <source>
        <strain evidence="4">CGMCC 1.10749</strain>
    </source>
</reference>
<dbReference type="AlphaFoldDB" id="A0A8H9FRV7"/>
<evidence type="ECO:0000256" key="1">
    <source>
        <dbReference type="ARBA" id="ARBA00023450"/>
    </source>
</evidence>
<dbReference type="InterPro" id="IPR002711">
    <property type="entry name" value="HNH"/>
</dbReference>
<dbReference type="Pfam" id="PF02720">
    <property type="entry name" value="DUF222"/>
    <property type="match status" value="1"/>
</dbReference>
<dbReference type="SMART" id="SM00507">
    <property type="entry name" value="HNHc"/>
    <property type="match status" value="1"/>
</dbReference>
<dbReference type="RefSeq" id="WP_084100478.1">
    <property type="nucleotide sequence ID" value="NZ_BMEA01000001.1"/>
</dbReference>
<sequence>MTEGTTPTASLGYAECVRRLEAAREAAAALPTVLWQASGADLAAGMEALGELAAVCEGAEVAITRDAIDRGEPGCASPPQSSREWVMSHHRRYAVAGASRLVAVADACRDPRHAILADAVISGRVGVVAAQVALTEMRLLRPHLNPDNPDAVDTIWRALMTLGECHDTRTVRQLRERLLAAHGRDDAFDDSEDKARPGAALTPGRQIAPGTYEYLLRVTREGRALLEAAIGPGSAPAPGPDGEPDERPAAQRRAEALVAVVSRALKAGDSTWSSTKAQVFVTIALSDLQTHQTHRTQHSGATEPADAAGACGTAGAGTLLGALTSGDLVTPDTVRRWTCDATIIPTVLNPVGDVVDLGRATRLFTPAQIKRLWLRDRHCTYPGCDAPAAWTDAHHLTHWADGGASDLSNAALLCQRHHTIVHSRRLHGHFTTDTDGRQHVTWDLTRGSYDDALATRQQAPPNAHHHRPAAGEHERRHRP</sequence>
<evidence type="ECO:0000313" key="5">
    <source>
        <dbReference type="Proteomes" id="UP000628079"/>
    </source>
</evidence>
<dbReference type="InterPro" id="IPR003870">
    <property type="entry name" value="DUF222"/>
</dbReference>
<dbReference type="Pfam" id="PF01844">
    <property type="entry name" value="HNH"/>
    <property type="match status" value="1"/>
</dbReference>
<dbReference type="GO" id="GO:0008270">
    <property type="term" value="F:zinc ion binding"/>
    <property type="evidence" value="ECO:0007669"/>
    <property type="project" value="InterPro"/>
</dbReference>
<proteinExistence type="inferred from homology"/>
<feature type="domain" description="HNH nuclease" evidence="3">
    <location>
        <begin position="369"/>
        <end position="419"/>
    </location>
</feature>
<feature type="region of interest" description="Disordered" evidence="2">
    <location>
        <begin position="456"/>
        <end position="479"/>
    </location>
</feature>
<dbReference type="InterPro" id="IPR003615">
    <property type="entry name" value="HNH_nuc"/>
</dbReference>